<name>A0AAV7M6E4_PLEWA</name>
<protein>
    <submittedName>
        <fullName evidence="1">Uncharacterized protein</fullName>
    </submittedName>
</protein>
<proteinExistence type="predicted"/>
<organism evidence="1 2">
    <name type="scientific">Pleurodeles waltl</name>
    <name type="common">Iberian ribbed newt</name>
    <dbReference type="NCBI Taxonomy" id="8319"/>
    <lineage>
        <taxon>Eukaryota</taxon>
        <taxon>Metazoa</taxon>
        <taxon>Chordata</taxon>
        <taxon>Craniata</taxon>
        <taxon>Vertebrata</taxon>
        <taxon>Euteleostomi</taxon>
        <taxon>Amphibia</taxon>
        <taxon>Batrachia</taxon>
        <taxon>Caudata</taxon>
        <taxon>Salamandroidea</taxon>
        <taxon>Salamandridae</taxon>
        <taxon>Pleurodelinae</taxon>
        <taxon>Pleurodeles</taxon>
    </lineage>
</organism>
<dbReference type="AlphaFoldDB" id="A0AAV7M6E4"/>
<reference evidence="1" key="1">
    <citation type="journal article" date="2022" name="bioRxiv">
        <title>Sequencing and chromosome-scale assembly of the giantPleurodeles waltlgenome.</title>
        <authorList>
            <person name="Brown T."/>
            <person name="Elewa A."/>
            <person name="Iarovenko S."/>
            <person name="Subramanian E."/>
            <person name="Araus A.J."/>
            <person name="Petzold A."/>
            <person name="Susuki M."/>
            <person name="Suzuki K.-i.T."/>
            <person name="Hayashi T."/>
            <person name="Toyoda A."/>
            <person name="Oliveira C."/>
            <person name="Osipova E."/>
            <person name="Leigh N.D."/>
            <person name="Simon A."/>
            <person name="Yun M.H."/>
        </authorList>
    </citation>
    <scope>NUCLEOTIDE SEQUENCE</scope>
    <source>
        <strain evidence="1">20211129_DDA</strain>
        <tissue evidence="1">Liver</tissue>
    </source>
</reference>
<dbReference type="EMBL" id="JANPWB010000014">
    <property type="protein sequence ID" value="KAJ1099361.1"/>
    <property type="molecule type" value="Genomic_DNA"/>
</dbReference>
<sequence length="120" mass="12705">MISKSVPSIAAVRADGASPCAQSFSLGAVSKGPEISKLLLNRKETYPSITATSPTVAAITAKLEKPGHPDLPELSLNQVLLAVNELPLNFKTSPQSLGILVREIEGGTREKLPFGLQQWA</sequence>
<accession>A0AAV7M6E4</accession>
<keyword evidence="2" id="KW-1185">Reference proteome</keyword>
<gene>
    <name evidence="1" type="ORF">NDU88_004463</name>
</gene>
<comment type="caution">
    <text evidence="1">The sequence shown here is derived from an EMBL/GenBank/DDBJ whole genome shotgun (WGS) entry which is preliminary data.</text>
</comment>
<evidence type="ECO:0000313" key="2">
    <source>
        <dbReference type="Proteomes" id="UP001066276"/>
    </source>
</evidence>
<dbReference type="Proteomes" id="UP001066276">
    <property type="component" value="Chromosome 10"/>
</dbReference>
<evidence type="ECO:0000313" key="1">
    <source>
        <dbReference type="EMBL" id="KAJ1099361.1"/>
    </source>
</evidence>